<feature type="compositionally biased region" description="Polar residues" evidence="1">
    <location>
        <begin position="59"/>
        <end position="73"/>
    </location>
</feature>
<feature type="region of interest" description="Disordered" evidence="1">
    <location>
        <begin position="1"/>
        <end position="30"/>
    </location>
</feature>
<sequence length="114" mass="12549">MDHNTDFPNHPLRRRPRQPSSSWSAASVTARSGIDALTDGERRWWKVRRTAAMAEHQNRSSSPTKGSSDSHGPSLSEMEQRPLNILPLAAVHGGLWWLIATAERASVVRVAAGT</sequence>
<evidence type="ECO:0000313" key="2">
    <source>
        <dbReference type="EMBL" id="CAH1440545.1"/>
    </source>
</evidence>
<protein>
    <submittedName>
        <fullName evidence="2">Uncharacterized protein</fullName>
    </submittedName>
</protein>
<dbReference type="Proteomes" id="UP001157418">
    <property type="component" value="Unassembled WGS sequence"/>
</dbReference>
<dbReference type="AlphaFoldDB" id="A0AAU9NRK1"/>
<feature type="compositionally biased region" description="Low complexity" evidence="1">
    <location>
        <begin position="18"/>
        <end position="30"/>
    </location>
</feature>
<gene>
    <name evidence="2" type="ORF">LVIROSA_LOCUS26673</name>
</gene>
<evidence type="ECO:0000256" key="1">
    <source>
        <dbReference type="SAM" id="MobiDB-lite"/>
    </source>
</evidence>
<name>A0AAU9NRK1_9ASTR</name>
<organism evidence="2 3">
    <name type="scientific">Lactuca virosa</name>
    <dbReference type="NCBI Taxonomy" id="75947"/>
    <lineage>
        <taxon>Eukaryota</taxon>
        <taxon>Viridiplantae</taxon>
        <taxon>Streptophyta</taxon>
        <taxon>Embryophyta</taxon>
        <taxon>Tracheophyta</taxon>
        <taxon>Spermatophyta</taxon>
        <taxon>Magnoliopsida</taxon>
        <taxon>eudicotyledons</taxon>
        <taxon>Gunneridae</taxon>
        <taxon>Pentapetalae</taxon>
        <taxon>asterids</taxon>
        <taxon>campanulids</taxon>
        <taxon>Asterales</taxon>
        <taxon>Asteraceae</taxon>
        <taxon>Cichorioideae</taxon>
        <taxon>Cichorieae</taxon>
        <taxon>Lactucinae</taxon>
        <taxon>Lactuca</taxon>
    </lineage>
</organism>
<reference evidence="2 3" key="1">
    <citation type="submission" date="2022-01" db="EMBL/GenBank/DDBJ databases">
        <authorList>
            <person name="Xiong W."/>
            <person name="Schranz E."/>
        </authorList>
    </citation>
    <scope>NUCLEOTIDE SEQUENCE [LARGE SCALE GENOMIC DNA]</scope>
</reference>
<evidence type="ECO:0000313" key="3">
    <source>
        <dbReference type="Proteomes" id="UP001157418"/>
    </source>
</evidence>
<accession>A0AAU9NRK1</accession>
<feature type="region of interest" description="Disordered" evidence="1">
    <location>
        <begin position="50"/>
        <end position="78"/>
    </location>
</feature>
<comment type="caution">
    <text evidence="2">The sequence shown here is derived from an EMBL/GenBank/DDBJ whole genome shotgun (WGS) entry which is preliminary data.</text>
</comment>
<keyword evidence="3" id="KW-1185">Reference proteome</keyword>
<proteinExistence type="predicted"/>
<dbReference type="EMBL" id="CAKMRJ010005412">
    <property type="protein sequence ID" value="CAH1440545.1"/>
    <property type="molecule type" value="Genomic_DNA"/>
</dbReference>